<evidence type="ECO:0000256" key="1">
    <source>
        <dbReference type="SAM" id="MobiDB-lite"/>
    </source>
</evidence>
<protein>
    <submittedName>
        <fullName evidence="2">Uncharacterized protein</fullName>
    </submittedName>
</protein>
<accession>A0A7S2PFV5</accession>
<organism evidence="2">
    <name type="scientific">Skeletonema marinoi</name>
    <dbReference type="NCBI Taxonomy" id="267567"/>
    <lineage>
        <taxon>Eukaryota</taxon>
        <taxon>Sar</taxon>
        <taxon>Stramenopiles</taxon>
        <taxon>Ochrophyta</taxon>
        <taxon>Bacillariophyta</taxon>
        <taxon>Coscinodiscophyceae</taxon>
        <taxon>Thalassiosirophycidae</taxon>
        <taxon>Thalassiosirales</taxon>
        <taxon>Skeletonemataceae</taxon>
        <taxon>Skeletonema</taxon>
        <taxon>Skeletonema marinoi-dohrnii complex</taxon>
    </lineage>
</organism>
<dbReference type="EMBL" id="HBGZ01012041">
    <property type="protein sequence ID" value="CAD9595689.1"/>
    <property type="molecule type" value="Transcribed_RNA"/>
</dbReference>
<dbReference type="AlphaFoldDB" id="A0A7S2PFV5"/>
<evidence type="ECO:0000313" key="2">
    <source>
        <dbReference type="EMBL" id="CAD9595689.1"/>
    </source>
</evidence>
<name>A0A7S2PFV5_9STRA</name>
<feature type="region of interest" description="Disordered" evidence="1">
    <location>
        <begin position="406"/>
        <end position="425"/>
    </location>
</feature>
<sequence>MPSRLEENNLCLHSKTQTDPFVAMSSKQSEQLQTAAAPPQTSILLHPNEFAYDEEKRLGRANGNTYQRRPGIENVHDGQIMVRLKKKRYIIIDYGYIPKPEDYAISNASAHISIPEGAGQQRCATKDCPRVGVPVMLYDSEPSEAMSLYLRGGLCFSCQRAVNEKRRTKRKRKPEEGLPFDQVNLGASGDVRSLGSSGSRFKVNNEVVELNSDAIIINGAVAGTRSRGPGYQHPEIGADLLQIMSELSNDTMSLVSNLSTVGISSPAAANMLYQKAFLSASKATYLLTQWKASYDEHSYAAAAAAAGAVPVPPPGHGYNPYDPNAVDHAVAATEAALGSNNNTNGGAPHHHLYSMNHAMMNNAAATSLYGMGAMHHPAAANSNNHNGMIGVPTLAHVPAGAASMANIKSSNPQAPSKNGNRSAEV</sequence>
<gene>
    <name evidence="2" type="ORF">SMAR0320_LOCUS8596</name>
</gene>
<proteinExistence type="predicted"/>
<reference evidence="2" key="1">
    <citation type="submission" date="2021-01" db="EMBL/GenBank/DDBJ databases">
        <authorList>
            <person name="Corre E."/>
            <person name="Pelletier E."/>
            <person name="Niang G."/>
            <person name="Scheremetjew M."/>
            <person name="Finn R."/>
            <person name="Kale V."/>
            <person name="Holt S."/>
            <person name="Cochrane G."/>
            <person name="Meng A."/>
            <person name="Brown T."/>
            <person name="Cohen L."/>
        </authorList>
    </citation>
    <scope>NUCLEOTIDE SEQUENCE</scope>
    <source>
        <strain evidence="2">SM1012Den-03</strain>
    </source>
</reference>